<keyword evidence="1" id="KW-0805">Transcription regulation</keyword>
<accession>A0A1D8IKX6</accession>
<evidence type="ECO:0000256" key="1">
    <source>
        <dbReference type="ARBA" id="ARBA00023015"/>
    </source>
</evidence>
<dbReference type="GO" id="GO:0003700">
    <property type="term" value="F:DNA-binding transcription factor activity"/>
    <property type="evidence" value="ECO:0007669"/>
    <property type="project" value="InterPro"/>
</dbReference>
<evidence type="ECO:0000313" key="6">
    <source>
        <dbReference type="Proteomes" id="UP000095401"/>
    </source>
</evidence>
<dbReference type="PANTHER" id="PTHR33154:SF33">
    <property type="entry name" value="TRANSCRIPTIONAL REPRESSOR SDPR"/>
    <property type="match status" value="1"/>
</dbReference>
<organism evidence="5 6">
    <name type="scientific">Acidihalobacter yilgarnensis</name>
    <dbReference type="NCBI Taxonomy" id="2819280"/>
    <lineage>
        <taxon>Bacteria</taxon>
        <taxon>Pseudomonadati</taxon>
        <taxon>Pseudomonadota</taxon>
        <taxon>Gammaproteobacteria</taxon>
        <taxon>Chromatiales</taxon>
        <taxon>Ectothiorhodospiraceae</taxon>
        <taxon>Acidihalobacter</taxon>
    </lineage>
</organism>
<dbReference type="EMBL" id="CP017415">
    <property type="protein sequence ID" value="AOU97128.1"/>
    <property type="molecule type" value="Genomic_DNA"/>
</dbReference>
<keyword evidence="6" id="KW-1185">Reference proteome</keyword>
<evidence type="ECO:0000256" key="3">
    <source>
        <dbReference type="ARBA" id="ARBA00023163"/>
    </source>
</evidence>
<reference evidence="6" key="1">
    <citation type="submission" date="2016-09" db="EMBL/GenBank/DDBJ databases">
        <title>Acidihalobacter prosperus F5.</title>
        <authorList>
            <person name="Khaleque H.N."/>
            <person name="Ramsay J.P."/>
            <person name="Kaksonen A.H."/>
            <person name="Boxall N.J."/>
            <person name="Watkin E.L.J."/>
        </authorList>
    </citation>
    <scope>NUCLEOTIDE SEQUENCE [LARGE SCALE GENOMIC DNA]</scope>
    <source>
        <strain evidence="6">F5</strain>
    </source>
</reference>
<dbReference type="InterPro" id="IPR036388">
    <property type="entry name" value="WH-like_DNA-bd_sf"/>
</dbReference>
<dbReference type="Proteomes" id="UP000095401">
    <property type="component" value="Chromosome"/>
</dbReference>
<dbReference type="InterPro" id="IPR011991">
    <property type="entry name" value="ArsR-like_HTH"/>
</dbReference>
<dbReference type="InterPro" id="IPR001845">
    <property type="entry name" value="HTH_ArsR_DNA-bd_dom"/>
</dbReference>
<dbReference type="Gene3D" id="1.10.10.10">
    <property type="entry name" value="Winged helix-like DNA-binding domain superfamily/Winged helix DNA-binding domain"/>
    <property type="match status" value="1"/>
</dbReference>
<dbReference type="PANTHER" id="PTHR33154">
    <property type="entry name" value="TRANSCRIPTIONAL REGULATOR, ARSR FAMILY"/>
    <property type="match status" value="1"/>
</dbReference>
<sequence>MDHVTVFKALSNASRLQILDLLKEPERHFAGHETLSRVHEHGVCVGAIQEKLGLSQSTVSSYLSLLQRAGLVEARRIGPWTYYRRNEATLRALGDFFTGQI</sequence>
<evidence type="ECO:0000313" key="5">
    <source>
        <dbReference type="EMBL" id="AOU97128.1"/>
    </source>
</evidence>
<dbReference type="RefSeq" id="WP_070077516.1">
    <property type="nucleotide sequence ID" value="NZ_CP017415.1"/>
</dbReference>
<dbReference type="InterPro" id="IPR051081">
    <property type="entry name" value="HTH_MetalResp_TranReg"/>
</dbReference>
<dbReference type="SMART" id="SM00418">
    <property type="entry name" value="HTH_ARSR"/>
    <property type="match status" value="1"/>
</dbReference>
<dbReference type="PROSITE" id="PS50987">
    <property type="entry name" value="HTH_ARSR_2"/>
    <property type="match status" value="1"/>
</dbReference>
<dbReference type="InterPro" id="IPR036390">
    <property type="entry name" value="WH_DNA-bd_sf"/>
</dbReference>
<name>A0A1D8IKX6_9GAMM</name>
<feature type="domain" description="HTH arsR-type" evidence="4">
    <location>
        <begin position="1"/>
        <end position="101"/>
    </location>
</feature>
<proteinExistence type="predicted"/>
<dbReference type="AlphaFoldDB" id="A0A1D8IKX6"/>
<evidence type="ECO:0000256" key="2">
    <source>
        <dbReference type="ARBA" id="ARBA00023125"/>
    </source>
</evidence>
<dbReference type="CDD" id="cd00090">
    <property type="entry name" value="HTH_ARSR"/>
    <property type="match status" value="1"/>
</dbReference>
<keyword evidence="3" id="KW-0804">Transcription</keyword>
<gene>
    <name evidence="5" type="ORF">BI364_03135</name>
</gene>
<evidence type="ECO:0000259" key="4">
    <source>
        <dbReference type="PROSITE" id="PS50987"/>
    </source>
</evidence>
<keyword evidence="2" id="KW-0238">DNA-binding</keyword>
<dbReference type="KEGG" id="aprs:BI364_03135"/>
<protein>
    <submittedName>
        <fullName evidence="5">Transcriptional regulator</fullName>
    </submittedName>
</protein>
<dbReference type="Pfam" id="PF01022">
    <property type="entry name" value="HTH_5"/>
    <property type="match status" value="1"/>
</dbReference>
<dbReference type="SUPFAM" id="SSF46785">
    <property type="entry name" value="Winged helix' DNA-binding domain"/>
    <property type="match status" value="1"/>
</dbReference>
<dbReference type="GO" id="GO:0003677">
    <property type="term" value="F:DNA binding"/>
    <property type="evidence" value="ECO:0007669"/>
    <property type="project" value="UniProtKB-KW"/>
</dbReference>